<comment type="pathway">
    <text evidence="1">Pyrimidine metabolism; dTTP biosynthesis.</text>
</comment>
<gene>
    <name evidence="11" type="ORF">BDY21DRAFT_306982</name>
</gene>
<dbReference type="GO" id="GO:0005524">
    <property type="term" value="F:ATP binding"/>
    <property type="evidence" value="ECO:0007669"/>
    <property type="project" value="UniProtKB-KW"/>
</dbReference>
<dbReference type="Proteomes" id="UP000799766">
    <property type="component" value="Unassembled WGS sequence"/>
</dbReference>
<dbReference type="GO" id="GO:0006233">
    <property type="term" value="P:dTDP biosynthetic process"/>
    <property type="evidence" value="ECO:0007669"/>
    <property type="project" value="InterPro"/>
</dbReference>
<name>A0A6A6NVU4_9PEZI</name>
<dbReference type="InterPro" id="IPR039430">
    <property type="entry name" value="Thymidylate_kin-like_dom"/>
</dbReference>
<dbReference type="EMBL" id="MU001686">
    <property type="protein sequence ID" value="KAF2455582.1"/>
    <property type="molecule type" value="Genomic_DNA"/>
</dbReference>
<keyword evidence="12" id="KW-1185">Reference proteome</keyword>
<keyword evidence="6" id="KW-0545">Nucleotide biosynthesis</keyword>
<dbReference type="PANTHER" id="PTHR10344:SF1">
    <property type="entry name" value="THYMIDYLATE KINASE"/>
    <property type="match status" value="1"/>
</dbReference>
<evidence type="ECO:0000313" key="12">
    <source>
        <dbReference type="Proteomes" id="UP000799766"/>
    </source>
</evidence>
<evidence type="ECO:0000256" key="3">
    <source>
        <dbReference type="ARBA" id="ARBA00012980"/>
    </source>
</evidence>
<dbReference type="AlphaFoldDB" id="A0A6A6NVU4"/>
<dbReference type="Pfam" id="PF02223">
    <property type="entry name" value="Thymidylate_kin"/>
    <property type="match status" value="1"/>
</dbReference>
<evidence type="ECO:0000256" key="8">
    <source>
        <dbReference type="ARBA" id="ARBA00022777"/>
    </source>
</evidence>
<feature type="domain" description="Thymidylate kinase-like" evidence="10">
    <location>
        <begin position="9"/>
        <end position="208"/>
    </location>
</feature>
<dbReference type="OrthoDB" id="425602at2759"/>
<keyword evidence="11" id="KW-0378">Hydrolase</keyword>
<dbReference type="PANTHER" id="PTHR10344">
    <property type="entry name" value="THYMIDYLATE KINASE"/>
    <property type="match status" value="1"/>
</dbReference>
<comment type="similarity">
    <text evidence="2">Belongs to the thymidylate kinase family.</text>
</comment>
<keyword evidence="7" id="KW-0547">Nucleotide-binding</keyword>
<dbReference type="InterPro" id="IPR018094">
    <property type="entry name" value="Thymidylate_kinase"/>
</dbReference>
<evidence type="ECO:0000256" key="7">
    <source>
        <dbReference type="ARBA" id="ARBA00022741"/>
    </source>
</evidence>
<dbReference type="GO" id="GO:0006227">
    <property type="term" value="P:dUDP biosynthetic process"/>
    <property type="evidence" value="ECO:0007669"/>
    <property type="project" value="TreeGrafter"/>
</dbReference>
<dbReference type="GO" id="GO:0006235">
    <property type="term" value="P:dTTP biosynthetic process"/>
    <property type="evidence" value="ECO:0007669"/>
    <property type="project" value="TreeGrafter"/>
</dbReference>
<dbReference type="Gene3D" id="3.40.50.300">
    <property type="entry name" value="P-loop containing nucleotide triphosphate hydrolases"/>
    <property type="match status" value="1"/>
</dbReference>
<evidence type="ECO:0000256" key="5">
    <source>
        <dbReference type="ARBA" id="ARBA00022679"/>
    </source>
</evidence>
<sequence length="232" mass="26123">MARGKLIVFEGLDRSGKSSQSLRLVEKLEADGHHVLHMRFPDRTTPIGRLIDAYLKGESNQDDHVIHLLFSANRWEASSTIHSHLAANTTVVLDRYFYSGIAYTHAKSLLSSTSSPSPPPSPLTLDWCTSPDVGLPRPDLTLFLDLTLEEAARRGGYGGERYEKREMQERVREVFGRVWMGEGDAGRKAGEFVRVDAGKGMEEVEEEVWMNVRDMWESVEREGKGVGVFEMK</sequence>
<evidence type="ECO:0000259" key="10">
    <source>
        <dbReference type="Pfam" id="PF02223"/>
    </source>
</evidence>
<dbReference type="NCBIfam" id="TIGR00041">
    <property type="entry name" value="DTMP_kinase"/>
    <property type="match status" value="1"/>
</dbReference>
<reference evidence="11" key="1">
    <citation type="journal article" date="2020" name="Stud. Mycol.">
        <title>101 Dothideomycetes genomes: a test case for predicting lifestyles and emergence of pathogens.</title>
        <authorList>
            <person name="Haridas S."/>
            <person name="Albert R."/>
            <person name="Binder M."/>
            <person name="Bloem J."/>
            <person name="Labutti K."/>
            <person name="Salamov A."/>
            <person name="Andreopoulos B."/>
            <person name="Baker S."/>
            <person name="Barry K."/>
            <person name="Bills G."/>
            <person name="Bluhm B."/>
            <person name="Cannon C."/>
            <person name="Castanera R."/>
            <person name="Culley D."/>
            <person name="Daum C."/>
            <person name="Ezra D."/>
            <person name="Gonzalez J."/>
            <person name="Henrissat B."/>
            <person name="Kuo A."/>
            <person name="Liang C."/>
            <person name="Lipzen A."/>
            <person name="Lutzoni F."/>
            <person name="Magnuson J."/>
            <person name="Mondo S."/>
            <person name="Nolan M."/>
            <person name="Ohm R."/>
            <person name="Pangilinan J."/>
            <person name="Park H.-J."/>
            <person name="Ramirez L."/>
            <person name="Alfaro M."/>
            <person name="Sun H."/>
            <person name="Tritt A."/>
            <person name="Yoshinaga Y."/>
            <person name="Zwiers L.-H."/>
            <person name="Turgeon B."/>
            <person name="Goodwin S."/>
            <person name="Spatafora J."/>
            <person name="Crous P."/>
            <person name="Grigoriev I."/>
        </authorList>
    </citation>
    <scope>NUCLEOTIDE SEQUENCE</scope>
    <source>
        <strain evidence="11">ATCC 16933</strain>
    </source>
</reference>
<dbReference type="EC" id="2.7.4.9" evidence="3"/>
<keyword evidence="5" id="KW-0808">Transferase</keyword>
<evidence type="ECO:0000256" key="2">
    <source>
        <dbReference type="ARBA" id="ARBA00009776"/>
    </source>
</evidence>
<proteinExistence type="inferred from homology"/>
<dbReference type="GO" id="GO:0004798">
    <property type="term" value="F:dTMP kinase activity"/>
    <property type="evidence" value="ECO:0007669"/>
    <property type="project" value="UniProtKB-EC"/>
</dbReference>
<dbReference type="GO" id="GO:0016787">
    <property type="term" value="F:hydrolase activity"/>
    <property type="evidence" value="ECO:0007669"/>
    <property type="project" value="UniProtKB-KW"/>
</dbReference>
<dbReference type="InterPro" id="IPR027417">
    <property type="entry name" value="P-loop_NTPase"/>
</dbReference>
<evidence type="ECO:0000256" key="1">
    <source>
        <dbReference type="ARBA" id="ARBA00004992"/>
    </source>
</evidence>
<dbReference type="GO" id="GO:0005634">
    <property type="term" value="C:nucleus"/>
    <property type="evidence" value="ECO:0007669"/>
    <property type="project" value="TreeGrafter"/>
</dbReference>
<evidence type="ECO:0000313" key="11">
    <source>
        <dbReference type="EMBL" id="KAF2455582.1"/>
    </source>
</evidence>
<organism evidence="11 12">
    <name type="scientific">Lineolata rhizophorae</name>
    <dbReference type="NCBI Taxonomy" id="578093"/>
    <lineage>
        <taxon>Eukaryota</taxon>
        <taxon>Fungi</taxon>
        <taxon>Dikarya</taxon>
        <taxon>Ascomycota</taxon>
        <taxon>Pezizomycotina</taxon>
        <taxon>Dothideomycetes</taxon>
        <taxon>Dothideomycetes incertae sedis</taxon>
        <taxon>Lineolatales</taxon>
        <taxon>Lineolataceae</taxon>
        <taxon>Lineolata</taxon>
    </lineage>
</organism>
<dbReference type="FunFam" id="3.40.50.300:FF:000679">
    <property type="entry name" value="Thymidylate kinase"/>
    <property type="match status" value="1"/>
</dbReference>
<dbReference type="GO" id="GO:0005829">
    <property type="term" value="C:cytosol"/>
    <property type="evidence" value="ECO:0007669"/>
    <property type="project" value="TreeGrafter"/>
</dbReference>
<evidence type="ECO:0000256" key="9">
    <source>
        <dbReference type="ARBA" id="ARBA00022840"/>
    </source>
</evidence>
<accession>A0A6A6NVU4</accession>
<keyword evidence="8" id="KW-0418">Kinase</keyword>
<protein>
    <recommendedName>
        <fullName evidence="4">Thymidylate kinase</fullName>
        <ecNumber evidence="3">2.7.4.9</ecNumber>
    </recommendedName>
</protein>
<dbReference type="SUPFAM" id="SSF52540">
    <property type="entry name" value="P-loop containing nucleoside triphosphate hydrolases"/>
    <property type="match status" value="1"/>
</dbReference>
<dbReference type="HAMAP" id="MF_00165">
    <property type="entry name" value="Thymidylate_kinase"/>
    <property type="match status" value="1"/>
</dbReference>
<keyword evidence="9" id="KW-0067">ATP-binding</keyword>
<evidence type="ECO:0000256" key="6">
    <source>
        <dbReference type="ARBA" id="ARBA00022727"/>
    </source>
</evidence>
<dbReference type="GO" id="GO:0004550">
    <property type="term" value="F:nucleoside diphosphate kinase activity"/>
    <property type="evidence" value="ECO:0007669"/>
    <property type="project" value="TreeGrafter"/>
</dbReference>
<evidence type="ECO:0000256" key="4">
    <source>
        <dbReference type="ARBA" id="ARBA00017144"/>
    </source>
</evidence>